<dbReference type="CDD" id="cd01095">
    <property type="entry name" value="Nitrilotriacetate_monoxgenase"/>
    <property type="match status" value="1"/>
</dbReference>
<sequence>MRNAGGDGRRRMHLCAFLFGTGHHVGSWRQPDAPLDNGTTLAHWLDCARIAERGLLDAIFLYDGAGLPPMSAEVMSRTGTATFFDPLVLLPALAVLTERIGLIATGNTTFDQPYYLARRFLSLDNLSGGRAGWNMVTGVNPNEALNFGKAMVPHADRYARAREFAQVVRRLWESWDDDAFLMDKASGRFFRPDAFHVLDHHGAHFDVRGPLCVPRSPQGHPVMIQAGGSEPGRALAAETAEMIYSVQGDLAEAQAFYADVKGRMPAFGRDPGTLKIMPGVYFIVGRTAGEAEDKFGALSERTDPAVSMERLRFCMGGHDMSRYDPDGPVPEDLETQSGTTHLRIMTAIARERKLTLRQLADEVAAGGYGHWSIRGSAEQVADQLQHRFEAGAADGFNLMPATYPGGLRDFVELVVPILQKRGLFRTAYEGRTLREHLGLPRPAVGGAQRTSAAADG</sequence>
<keyword evidence="8" id="KW-1185">Reference proteome</keyword>
<proteinExistence type="inferred from homology"/>
<evidence type="ECO:0000259" key="6">
    <source>
        <dbReference type="Pfam" id="PF00296"/>
    </source>
</evidence>
<dbReference type="InterPro" id="IPR011251">
    <property type="entry name" value="Luciferase-like_dom"/>
</dbReference>
<dbReference type="PANTHER" id="PTHR30011">
    <property type="entry name" value="ALKANESULFONATE MONOOXYGENASE-RELATED"/>
    <property type="match status" value="1"/>
</dbReference>
<evidence type="ECO:0000256" key="2">
    <source>
        <dbReference type="ARBA" id="ARBA00022643"/>
    </source>
</evidence>
<reference evidence="7 8" key="1">
    <citation type="submission" date="2022-06" db="EMBL/GenBank/DDBJ databases">
        <title>Rhizosaccharibacter gen. nov. sp. nov. KSS12, endophytic bacteria isolated from sugarcane.</title>
        <authorList>
            <person name="Pitiwittayakul N."/>
        </authorList>
    </citation>
    <scope>NUCLEOTIDE SEQUENCE [LARGE SCALE GENOMIC DNA]</scope>
    <source>
        <strain evidence="7 8">KSS12</strain>
    </source>
</reference>
<dbReference type="InterPro" id="IPR016215">
    <property type="entry name" value="NTA_MOA"/>
</dbReference>
<evidence type="ECO:0000313" key="8">
    <source>
        <dbReference type="Proteomes" id="UP001524547"/>
    </source>
</evidence>
<comment type="caution">
    <text evidence="7">The sequence shown here is derived from an EMBL/GenBank/DDBJ whole genome shotgun (WGS) entry which is preliminary data.</text>
</comment>
<dbReference type="InterPro" id="IPR051260">
    <property type="entry name" value="Diverse_substr_monoxygenases"/>
</dbReference>
<dbReference type="PANTHER" id="PTHR30011:SF16">
    <property type="entry name" value="C2H2 FINGER DOMAIN TRANSCRIPTION FACTOR (EUROFUNG)-RELATED"/>
    <property type="match status" value="1"/>
</dbReference>
<comment type="similarity">
    <text evidence="5">Belongs to the NtaA/SnaA/DszA monooxygenase family.</text>
</comment>
<evidence type="ECO:0000256" key="3">
    <source>
        <dbReference type="ARBA" id="ARBA00023002"/>
    </source>
</evidence>
<keyword evidence="3" id="KW-0560">Oxidoreductase</keyword>
<dbReference type="RefSeq" id="WP_422921108.1">
    <property type="nucleotide sequence ID" value="NZ_JAMZEJ010000011.1"/>
</dbReference>
<evidence type="ECO:0000313" key="7">
    <source>
        <dbReference type="EMBL" id="MCQ8242351.1"/>
    </source>
</evidence>
<accession>A0ABT1W172</accession>
<keyword evidence="2" id="KW-0288">FMN</keyword>
<dbReference type="Pfam" id="PF00296">
    <property type="entry name" value="Bac_luciferase"/>
    <property type="match status" value="1"/>
</dbReference>
<name>A0ABT1W172_9PROT</name>
<keyword evidence="4" id="KW-0503">Monooxygenase</keyword>
<organism evidence="7 8">
    <name type="scientific">Rhizosaccharibacter radicis</name>
    <dbReference type="NCBI Taxonomy" id="2782605"/>
    <lineage>
        <taxon>Bacteria</taxon>
        <taxon>Pseudomonadati</taxon>
        <taxon>Pseudomonadota</taxon>
        <taxon>Alphaproteobacteria</taxon>
        <taxon>Acetobacterales</taxon>
        <taxon>Acetobacteraceae</taxon>
        <taxon>Rhizosaccharibacter</taxon>
    </lineage>
</organism>
<dbReference type="EMBL" id="JAMZEJ010000011">
    <property type="protein sequence ID" value="MCQ8242351.1"/>
    <property type="molecule type" value="Genomic_DNA"/>
</dbReference>
<dbReference type="InterPro" id="IPR036661">
    <property type="entry name" value="Luciferase-like_sf"/>
</dbReference>
<dbReference type="PIRSF" id="PIRSF000337">
    <property type="entry name" value="NTA_MOA"/>
    <property type="match status" value="1"/>
</dbReference>
<gene>
    <name evidence="7" type="ORF">NFI88_16075</name>
</gene>
<dbReference type="NCBIfam" id="TIGR03860">
    <property type="entry name" value="FMN_nitrolo"/>
    <property type="match status" value="1"/>
</dbReference>
<dbReference type="Gene3D" id="3.20.20.30">
    <property type="entry name" value="Luciferase-like domain"/>
    <property type="match status" value="1"/>
</dbReference>
<keyword evidence="1" id="KW-0285">Flavoprotein</keyword>
<evidence type="ECO:0000256" key="4">
    <source>
        <dbReference type="ARBA" id="ARBA00023033"/>
    </source>
</evidence>
<protein>
    <submittedName>
        <fullName evidence="7">LLM class flavin-dependent oxidoreductase</fullName>
    </submittedName>
</protein>
<evidence type="ECO:0000256" key="1">
    <source>
        <dbReference type="ARBA" id="ARBA00022630"/>
    </source>
</evidence>
<evidence type="ECO:0000256" key="5">
    <source>
        <dbReference type="ARBA" id="ARBA00033748"/>
    </source>
</evidence>
<dbReference type="Proteomes" id="UP001524547">
    <property type="component" value="Unassembled WGS sequence"/>
</dbReference>
<dbReference type="SUPFAM" id="SSF51679">
    <property type="entry name" value="Bacterial luciferase-like"/>
    <property type="match status" value="1"/>
</dbReference>
<feature type="domain" description="Luciferase-like" evidence="6">
    <location>
        <begin position="28"/>
        <end position="392"/>
    </location>
</feature>